<dbReference type="OrthoDB" id="9770030at2"/>
<organism evidence="4">
    <name type="scientific">Solibacter usitatus (strain Ellin6076)</name>
    <dbReference type="NCBI Taxonomy" id="234267"/>
    <lineage>
        <taxon>Bacteria</taxon>
        <taxon>Pseudomonadati</taxon>
        <taxon>Acidobacteriota</taxon>
        <taxon>Terriglobia</taxon>
        <taxon>Bryobacterales</taxon>
        <taxon>Solibacteraceae</taxon>
        <taxon>Candidatus Solibacter</taxon>
    </lineage>
</organism>
<evidence type="ECO:0000256" key="1">
    <source>
        <dbReference type="ARBA" id="ARBA00022737"/>
    </source>
</evidence>
<name>Q01UU3_SOLUE</name>
<dbReference type="EC" id="2.8.1.1" evidence="4"/>
<proteinExistence type="predicted"/>
<gene>
    <name evidence="4" type="ordered locus">Acid_5630</name>
</gene>
<dbReference type="KEGG" id="sus:Acid_5630"/>
<dbReference type="InterPro" id="IPR001763">
    <property type="entry name" value="Rhodanese-like_dom"/>
</dbReference>
<dbReference type="GO" id="GO:0004792">
    <property type="term" value="F:thiosulfate-cyanide sulfurtransferase activity"/>
    <property type="evidence" value="ECO:0007669"/>
    <property type="project" value="UniProtKB-EC"/>
</dbReference>
<dbReference type="SMART" id="SM00450">
    <property type="entry name" value="RHOD"/>
    <property type="match status" value="2"/>
</dbReference>
<dbReference type="CDD" id="cd01449">
    <property type="entry name" value="TST_Repeat_2"/>
    <property type="match status" value="1"/>
</dbReference>
<dbReference type="Gene3D" id="3.40.250.10">
    <property type="entry name" value="Rhodanese-like domain"/>
    <property type="match status" value="2"/>
</dbReference>
<dbReference type="eggNOG" id="COG2897">
    <property type="taxonomic scope" value="Bacteria"/>
</dbReference>
<dbReference type="STRING" id="234267.Acid_5630"/>
<feature type="chain" id="PRO_5004163238" evidence="2">
    <location>
        <begin position="19"/>
        <end position="297"/>
    </location>
</feature>
<dbReference type="EMBL" id="CP000473">
    <property type="protein sequence ID" value="ABJ86577.1"/>
    <property type="molecule type" value="Genomic_DNA"/>
</dbReference>
<dbReference type="PANTHER" id="PTHR43855:SF1">
    <property type="entry name" value="THIOSULFATE SULFURTRANSFERASE"/>
    <property type="match status" value="1"/>
</dbReference>
<dbReference type="SUPFAM" id="SSF52821">
    <property type="entry name" value="Rhodanese/Cell cycle control phosphatase"/>
    <property type="match status" value="2"/>
</dbReference>
<dbReference type="FunCoup" id="Q01UU3">
    <property type="interactions" value="566"/>
</dbReference>
<dbReference type="InterPro" id="IPR036873">
    <property type="entry name" value="Rhodanese-like_dom_sf"/>
</dbReference>
<keyword evidence="1" id="KW-0677">Repeat</keyword>
<evidence type="ECO:0000256" key="2">
    <source>
        <dbReference type="SAM" id="SignalP"/>
    </source>
</evidence>
<accession>Q01UU3</accession>
<dbReference type="HOGENOM" id="CLU_031618_3_0_0"/>
<dbReference type="PANTHER" id="PTHR43855">
    <property type="entry name" value="THIOSULFATE SULFURTRANSFERASE"/>
    <property type="match status" value="1"/>
</dbReference>
<feature type="signal peptide" evidence="2">
    <location>
        <begin position="1"/>
        <end position="18"/>
    </location>
</feature>
<protein>
    <submittedName>
        <fullName evidence="4">Thiosulfate sulfurtransferase</fullName>
        <ecNumber evidence="4">2.8.1.1</ecNumber>
    </submittedName>
</protein>
<dbReference type="InterPro" id="IPR051126">
    <property type="entry name" value="Thiosulfate_sulfurtransferase"/>
</dbReference>
<keyword evidence="2" id="KW-0732">Signal</keyword>
<evidence type="ECO:0000259" key="3">
    <source>
        <dbReference type="PROSITE" id="PS50206"/>
    </source>
</evidence>
<feature type="domain" description="Rhodanese" evidence="3">
    <location>
        <begin position="42"/>
        <end position="153"/>
    </location>
</feature>
<reference evidence="4" key="1">
    <citation type="submission" date="2006-10" db="EMBL/GenBank/DDBJ databases">
        <title>Complete sequence of Solibacter usitatus Ellin6076.</title>
        <authorList>
            <consortium name="US DOE Joint Genome Institute"/>
            <person name="Copeland A."/>
            <person name="Lucas S."/>
            <person name="Lapidus A."/>
            <person name="Barry K."/>
            <person name="Detter J.C."/>
            <person name="Glavina del Rio T."/>
            <person name="Hammon N."/>
            <person name="Israni S."/>
            <person name="Dalin E."/>
            <person name="Tice H."/>
            <person name="Pitluck S."/>
            <person name="Thompson L.S."/>
            <person name="Brettin T."/>
            <person name="Bruce D."/>
            <person name="Han C."/>
            <person name="Tapia R."/>
            <person name="Gilna P."/>
            <person name="Schmutz J."/>
            <person name="Larimer F."/>
            <person name="Land M."/>
            <person name="Hauser L."/>
            <person name="Kyrpides N."/>
            <person name="Mikhailova N."/>
            <person name="Janssen P.H."/>
            <person name="Kuske C.R."/>
            <person name="Richardson P."/>
        </authorList>
    </citation>
    <scope>NUCLEOTIDE SEQUENCE</scope>
    <source>
        <strain evidence="4">Ellin6076</strain>
    </source>
</reference>
<dbReference type="PROSITE" id="PS50206">
    <property type="entry name" value="RHODANESE_3"/>
    <property type="match status" value="2"/>
</dbReference>
<feature type="domain" description="Rhodanese" evidence="3">
    <location>
        <begin position="183"/>
        <end position="296"/>
    </location>
</feature>
<sequence precursor="true">MIRKFALLALFFAALAGAATCGGHGTPETMIVSPKWLAAHLADPNLVILAVGEQNDYDAGHIPSSQFIVYKDIGEAGPTGLILELPPMPRLAEVFGKYGVSNSSRVVVYRLKDWLTPIARVLMTLDAMGLGRNAAMLDGNLEIWKEEGGAVTTDVPTVKPGKIEPCPQDDVIATLAFVRDNLHSPGFRILDARSPEAYNGDPKSVRPGIRAGHIEGAGNVHYDSLLTPKGKLLPAADLQAKFTAAGVKPGDRVVTYCFIGQQASALYWFSRYLGYDTRLYDGSMDEWSKHDELPIVK</sequence>
<dbReference type="InParanoid" id="Q01UU3"/>
<evidence type="ECO:0000313" key="4">
    <source>
        <dbReference type="EMBL" id="ABJ86577.1"/>
    </source>
</evidence>
<dbReference type="AlphaFoldDB" id="Q01UU3"/>
<keyword evidence="4" id="KW-0808">Transferase</keyword>
<dbReference type="Pfam" id="PF00581">
    <property type="entry name" value="Rhodanese"/>
    <property type="match status" value="2"/>
</dbReference>